<keyword evidence="2" id="KW-1185">Reference proteome</keyword>
<protein>
    <submittedName>
        <fullName evidence="1">Uncharacterized protein</fullName>
    </submittedName>
</protein>
<dbReference type="AlphaFoldDB" id="A0AAD5A2S8"/>
<feature type="non-terminal residue" evidence="1">
    <location>
        <position position="171"/>
    </location>
</feature>
<name>A0AAD5A2S8_SILAS</name>
<organism evidence="1 2">
    <name type="scientific">Silurus asotus</name>
    <name type="common">Amur catfish</name>
    <name type="synonym">Parasilurus asotus</name>
    <dbReference type="NCBI Taxonomy" id="30991"/>
    <lineage>
        <taxon>Eukaryota</taxon>
        <taxon>Metazoa</taxon>
        <taxon>Chordata</taxon>
        <taxon>Craniata</taxon>
        <taxon>Vertebrata</taxon>
        <taxon>Euteleostomi</taxon>
        <taxon>Actinopterygii</taxon>
        <taxon>Neopterygii</taxon>
        <taxon>Teleostei</taxon>
        <taxon>Ostariophysi</taxon>
        <taxon>Siluriformes</taxon>
        <taxon>Siluridae</taxon>
        <taxon>Silurus</taxon>
    </lineage>
</organism>
<feature type="non-terminal residue" evidence="1">
    <location>
        <position position="1"/>
    </location>
</feature>
<dbReference type="Proteomes" id="UP001205998">
    <property type="component" value="Unassembled WGS sequence"/>
</dbReference>
<evidence type="ECO:0000313" key="2">
    <source>
        <dbReference type="Proteomes" id="UP001205998"/>
    </source>
</evidence>
<dbReference type="EMBL" id="MU581521">
    <property type="protein sequence ID" value="KAI5608691.1"/>
    <property type="molecule type" value="Genomic_DNA"/>
</dbReference>
<reference evidence="1" key="1">
    <citation type="submission" date="2018-07" db="EMBL/GenBank/DDBJ databases">
        <title>Comparative genomics of catfishes provides insights into carnivory and benthic adaptation.</title>
        <authorList>
            <person name="Zhang Y."/>
            <person name="Wang D."/>
            <person name="Peng Z."/>
            <person name="Zheng S."/>
            <person name="Shao F."/>
            <person name="Tao W."/>
        </authorList>
    </citation>
    <scope>NUCLEOTIDE SEQUENCE</scope>
    <source>
        <strain evidence="1">Chongqing</strain>
    </source>
</reference>
<evidence type="ECO:0000313" key="1">
    <source>
        <dbReference type="EMBL" id="KAI5608691.1"/>
    </source>
</evidence>
<gene>
    <name evidence="1" type="ORF">C0J50_6585</name>
</gene>
<dbReference type="Pfam" id="PF02393">
    <property type="entry name" value="US22"/>
    <property type="match status" value="1"/>
</dbReference>
<sequence>LDYIRKMVLRHQHSHLPLKNWEGNIFRVGTLKDTLYKDELDILEEWEQYYLPEHTSMQVIGVLERFSYKSLNGELVLMVCEDGKVFAYLDEEMHLVAKSLKELFESGLQYPGIIQYYRGQSFEDMTDADWNNVKQSPKMIAQKKKNQDILESMENCYLKNLSIIMEKCHVE</sequence>
<dbReference type="InterPro" id="IPR003360">
    <property type="entry name" value="US22-like"/>
</dbReference>
<accession>A0AAD5A2S8</accession>
<comment type="caution">
    <text evidence="1">The sequence shown here is derived from an EMBL/GenBank/DDBJ whole genome shotgun (WGS) entry which is preliminary data.</text>
</comment>
<proteinExistence type="predicted"/>